<organism evidence="1 2">
    <name type="scientific">Candidatus Nanosynbacter featherlites</name>
    <dbReference type="NCBI Taxonomy" id="2572088"/>
    <lineage>
        <taxon>Bacteria</taxon>
        <taxon>Candidatus Saccharimonadota</taxon>
        <taxon>Candidatus Saccharimonadia</taxon>
        <taxon>Candidatus Nanosynbacterales</taxon>
        <taxon>Candidatus Nanosynbacteraceae</taxon>
        <taxon>Candidatus Nanosynbacter</taxon>
    </lineage>
</organism>
<dbReference type="KEGG" id="nft:FBF37_01505"/>
<gene>
    <name evidence="1" type="ORF">FBF37_01505</name>
</gene>
<keyword evidence="2" id="KW-1185">Reference proteome</keyword>
<accession>A0A4P9A2Y7</accession>
<sequence length="280" mass="31560">MRDELYIINPPTSSYDNPISLDSLKYMKDKLLGALENPEILDKLGAVALGLYDTAQMLEPMEWVEGEELGDSHPDSDWTDKNIIPLIGCDKFVISGKQMSHMPVQKAKIDEALASDKYAGVYGNEIYDQIKASPVMTKEAGKLTGSCHTSFSMVTDMDLYIYSRPVVSVANSGLMAINVATLSHETDHARDYVMDPVVEIYPKDDRARLCSELRAYAVGKVFQDHLMYEDRMMLRYPSLSDQVEKVRREINGPITSEDAFAVHEDIIQRLEQAGLSYIYR</sequence>
<evidence type="ECO:0000313" key="1">
    <source>
        <dbReference type="EMBL" id="QCT42145.1"/>
    </source>
</evidence>
<reference evidence="1 2" key="1">
    <citation type="submission" date="2019-04" db="EMBL/GenBank/DDBJ databases">
        <title>Saccharibacteria TM7 genomes.</title>
        <authorList>
            <person name="Bor B."/>
            <person name="He X."/>
            <person name="Chen T."/>
            <person name="Dewhirst F.E."/>
        </authorList>
    </citation>
    <scope>NUCLEOTIDE SEQUENCE [LARGE SCALE GENOMIC DNA]</scope>
    <source>
        <strain evidence="1 2">BB001</strain>
    </source>
</reference>
<dbReference type="Proteomes" id="UP000310639">
    <property type="component" value="Chromosome"/>
</dbReference>
<dbReference type="AlphaFoldDB" id="A0A4P9A2Y7"/>
<proteinExistence type="predicted"/>
<name>A0A4P9A2Y7_9BACT</name>
<protein>
    <submittedName>
        <fullName evidence="1">Uncharacterized protein</fullName>
    </submittedName>
</protein>
<evidence type="ECO:0000313" key="2">
    <source>
        <dbReference type="Proteomes" id="UP000310639"/>
    </source>
</evidence>
<dbReference type="RefSeq" id="WP_138078815.1">
    <property type="nucleotide sequence ID" value="NZ_CP040004.1"/>
</dbReference>
<dbReference type="OrthoDB" id="9785124at2"/>
<dbReference type="EMBL" id="CP040004">
    <property type="protein sequence ID" value="QCT42145.1"/>
    <property type="molecule type" value="Genomic_DNA"/>
</dbReference>